<feature type="non-terminal residue" evidence="2">
    <location>
        <position position="1"/>
    </location>
</feature>
<feature type="chain" id="PRO_5040932610" evidence="1">
    <location>
        <begin position="19"/>
        <end position="234"/>
    </location>
</feature>
<evidence type="ECO:0000313" key="2">
    <source>
        <dbReference type="EMBL" id="KAJ5489687.1"/>
    </source>
</evidence>
<proteinExistence type="predicted"/>
<dbReference type="Proteomes" id="UP001148312">
    <property type="component" value="Unassembled WGS sequence"/>
</dbReference>
<protein>
    <submittedName>
        <fullName evidence="2">Uncharacterized protein</fullName>
    </submittedName>
</protein>
<evidence type="ECO:0000256" key="1">
    <source>
        <dbReference type="SAM" id="SignalP"/>
    </source>
</evidence>
<sequence>MRPILNLVLLLSESLALATSVPLSQNWTPTLNITVISAHNGRSTLEFWGLEPGFQISSESGTSGALVLDLGALGGGGGGGSSINMGNMSYSIIPGKFDGGRRNAPARQVLSTPNRWVIFLSGQAHITLSNTTTEAWITGGSYGAILALDTTDVSGLGHYTSYPSTGQTVVLQIPLGERDPVAGHEVLYGGGCPRGEGSFWVGGLDGWIGFRVDSSGFRWMEDWCRGWWVLWNGW</sequence>
<reference evidence="2" key="2">
    <citation type="journal article" date="2023" name="IMA Fungus">
        <title>Comparative genomic study of the Penicillium genus elucidates a diverse pangenome and 15 lateral gene transfer events.</title>
        <authorList>
            <person name="Petersen C."/>
            <person name="Sorensen T."/>
            <person name="Nielsen M.R."/>
            <person name="Sondergaard T.E."/>
            <person name="Sorensen J.L."/>
            <person name="Fitzpatrick D.A."/>
            <person name="Frisvad J.C."/>
            <person name="Nielsen K.L."/>
        </authorList>
    </citation>
    <scope>NUCLEOTIDE SEQUENCE</scope>
    <source>
        <strain evidence="2">IBT 30728</strain>
    </source>
</reference>
<reference evidence="2" key="1">
    <citation type="submission" date="2022-12" db="EMBL/GenBank/DDBJ databases">
        <authorList>
            <person name="Petersen C."/>
        </authorList>
    </citation>
    <scope>NUCLEOTIDE SEQUENCE</scope>
    <source>
        <strain evidence="2">IBT 30728</strain>
    </source>
</reference>
<organism evidence="2 3">
    <name type="scientific">Penicillium diatomitis</name>
    <dbReference type="NCBI Taxonomy" id="2819901"/>
    <lineage>
        <taxon>Eukaryota</taxon>
        <taxon>Fungi</taxon>
        <taxon>Dikarya</taxon>
        <taxon>Ascomycota</taxon>
        <taxon>Pezizomycotina</taxon>
        <taxon>Eurotiomycetes</taxon>
        <taxon>Eurotiomycetidae</taxon>
        <taxon>Eurotiales</taxon>
        <taxon>Aspergillaceae</taxon>
        <taxon>Penicillium</taxon>
    </lineage>
</organism>
<dbReference type="RefSeq" id="XP_056791720.1">
    <property type="nucleotide sequence ID" value="XM_056934179.1"/>
</dbReference>
<feature type="signal peptide" evidence="1">
    <location>
        <begin position="1"/>
        <end position="18"/>
    </location>
</feature>
<dbReference type="AlphaFoldDB" id="A0A9X0BYX1"/>
<dbReference type="EMBL" id="JAPWDQ010000004">
    <property type="protein sequence ID" value="KAJ5489687.1"/>
    <property type="molecule type" value="Genomic_DNA"/>
</dbReference>
<accession>A0A9X0BYX1</accession>
<comment type="caution">
    <text evidence="2">The sequence shown here is derived from an EMBL/GenBank/DDBJ whole genome shotgun (WGS) entry which is preliminary data.</text>
</comment>
<evidence type="ECO:0000313" key="3">
    <source>
        <dbReference type="Proteomes" id="UP001148312"/>
    </source>
</evidence>
<dbReference type="GeneID" id="81624428"/>
<name>A0A9X0BYX1_9EURO</name>
<gene>
    <name evidence="2" type="ORF">N7539_004577</name>
</gene>
<keyword evidence="1" id="KW-0732">Signal</keyword>
<keyword evidence="3" id="KW-1185">Reference proteome</keyword>